<dbReference type="OrthoDB" id="8183309at2"/>
<dbReference type="STRING" id="228230.RMCC_5418"/>
<keyword evidence="2" id="KW-1185">Reference proteome</keyword>
<accession>A0A100WIK3</accession>
<protein>
    <recommendedName>
        <fullName evidence="3">Fatty acyl-AMP ligase FadD28 and polyketide synthase</fullName>
    </recommendedName>
</protein>
<dbReference type="Proteomes" id="UP000069443">
    <property type="component" value="Unassembled WGS sequence"/>
</dbReference>
<organism evidence="1 2">
    <name type="scientific">Mycolicibacterium canariasense</name>
    <name type="common">Mycobacterium canariasense</name>
    <dbReference type="NCBI Taxonomy" id="228230"/>
    <lineage>
        <taxon>Bacteria</taxon>
        <taxon>Bacillati</taxon>
        <taxon>Actinomycetota</taxon>
        <taxon>Actinomycetes</taxon>
        <taxon>Mycobacteriales</taxon>
        <taxon>Mycobacteriaceae</taxon>
        <taxon>Mycolicibacterium</taxon>
    </lineage>
</organism>
<dbReference type="AlphaFoldDB" id="A0A100WIK3"/>
<proteinExistence type="predicted"/>
<evidence type="ECO:0008006" key="3">
    <source>
        <dbReference type="Google" id="ProtNLM"/>
    </source>
</evidence>
<evidence type="ECO:0000313" key="1">
    <source>
        <dbReference type="EMBL" id="GAS98453.1"/>
    </source>
</evidence>
<reference evidence="2" key="1">
    <citation type="journal article" date="2016" name="Genome Announc.">
        <title>Draft Genome Sequences of Five Rapidly Growing Mycobacterium Species, M. thermoresistibile, M. fortuitum subsp. acetamidolyticum, M. canariasense, M. brisbanense, and M. novocastrense.</title>
        <authorList>
            <person name="Katahira K."/>
            <person name="Ogura Y."/>
            <person name="Gotoh Y."/>
            <person name="Hayashi T."/>
        </authorList>
    </citation>
    <scope>NUCLEOTIDE SEQUENCE [LARGE SCALE GENOMIC DNA]</scope>
    <source>
        <strain evidence="2">JCM15298</strain>
    </source>
</reference>
<dbReference type="EMBL" id="BCSY01000084">
    <property type="protein sequence ID" value="GAS98453.1"/>
    <property type="molecule type" value="Genomic_DNA"/>
</dbReference>
<sequence length="454" mass="48059">MPDRAVTGPKRTHSDNTIAYIDQASYTALRALGRGPVIQFTWIYDRGVDLDGLRRLSRNLGRTMLGRRLERSPLPFGRHRWVAGPGPADIEVMAAACPRDEVWQWVTARSAVPVDPERGPVWHLAVQPLVGGGDAVSLVVSHTVSDAGGIIGSIADAVDGSGHALVYPPPRARSLATALRQDLGATARTLRHVPSAVLGAARIAREQKDESADSAKTVSPVRAADEIASVPTLAVRVDLTEFDRVASALGGTRNVLFAAVVARLGHRMGRVDAGGRAMLSFPVSERAAGETTGNALNTITVLVDPEAVLGDLGGLRRDLKQALVDMADTRDATLAPLPLTPFVPRILVRRLEKVVLKVGQPIGCSNIGELPPAVNRPDGTDADYFDARMAEPGVTAAEFAGRGGHLWLAVAFLRDRMSLSVASWRVTGPNSAAALADAVTAAFADFGLSASVEY</sequence>
<dbReference type="RefSeq" id="WP_062659272.1">
    <property type="nucleotide sequence ID" value="NZ_BCSY01000084.1"/>
</dbReference>
<reference evidence="2" key="2">
    <citation type="submission" date="2016-02" db="EMBL/GenBank/DDBJ databases">
        <title>Draft genome sequence of five rapidly growing Mycobacterium species.</title>
        <authorList>
            <person name="Katahira K."/>
            <person name="Gotou Y."/>
            <person name="Iida K."/>
            <person name="Ogura Y."/>
            <person name="Hayashi T."/>
        </authorList>
    </citation>
    <scope>NUCLEOTIDE SEQUENCE [LARGE SCALE GENOMIC DNA]</scope>
    <source>
        <strain evidence="2">JCM15298</strain>
    </source>
</reference>
<evidence type="ECO:0000313" key="2">
    <source>
        <dbReference type="Proteomes" id="UP000069443"/>
    </source>
</evidence>
<name>A0A100WIK3_MYCCR</name>
<comment type="caution">
    <text evidence="1">The sequence shown here is derived from an EMBL/GenBank/DDBJ whole genome shotgun (WGS) entry which is preliminary data.</text>
</comment>
<gene>
    <name evidence="1" type="ORF">RMCC_5418</name>
</gene>